<dbReference type="AlphaFoldDB" id="A0AAW1T8Q3"/>
<evidence type="ECO:0000256" key="1">
    <source>
        <dbReference type="SAM" id="MobiDB-lite"/>
    </source>
</evidence>
<feature type="region of interest" description="Disordered" evidence="1">
    <location>
        <begin position="130"/>
        <end position="206"/>
    </location>
</feature>
<feature type="compositionally biased region" description="Low complexity" evidence="1">
    <location>
        <begin position="195"/>
        <end position="206"/>
    </location>
</feature>
<gene>
    <name evidence="2" type="ORF">WJX84_004598</name>
</gene>
<feature type="compositionally biased region" description="Low complexity" evidence="1">
    <location>
        <begin position="136"/>
        <end position="172"/>
    </location>
</feature>
<feature type="region of interest" description="Disordered" evidence="1">
    <location>
        <begin position="57"/>
        <end position="81"/>
    </location>
</feature>
<sequence length="580" mass="62023">MQGLQPQYSRQQDLWEREAYSLLFSGGMDLGLQGPGQVSGYRHSEGLRPEKLSAADYDLLGGSGHHPRSSPSDESHASAARPTATALCTDVSVPYESAKLHDAACKTVSAGGPLLCTDAANLLGSESLGSDRADAASTQGPQTTGSTQTGAGTAAAQEAAAGAASPATGASQRRGQYGSRAALQVRPVKRRRKAATQAAAQEPASSAAAAGCQTVLQAQYAVEAALAKADAACRPSWEEQSLRQGLQQQLEPLEAQGSRVRHVSSHRETDMGALVNSLQQPQGHTSESQAECLSTLQELNTLRTMEGAARPGLAARMRKQNVQGLMVQPGWHQVLPCDYSIVQIYQALEAGNLDMPVCLDSGQHGRFTNLRQVAAIPFRQQLSMFHDASARIVNAMHLKLDAGDVCDRTLLRLAGDSSFMGCVFFQPQGSLHVHGRDYENGRTHAGAMSSLSSPRQLKGDLRLDSNQLQAARQIWKQVSAALVKLEAERAEILSQIYVNDAQMLGLQGAHMQEASKTGKLLDRVAELSENAQVQQEVLRHGVRVLVWQICSPATLTRLVCSAWPTFPDLISTLQAIASPD</sequence>
<comment type="caution">
    <text evidence="2">The sequence shown here is derived from an EMBL/GenBank/DDBJ whole genome shotgun (WGS) entry which is preliminary data.</text>
</comment>
<dbReference type="Proteomes" id="UP001485043">
    <property type="component" value="Unassembled WGS sequence"/>
</dbReference>
<keyword evidence="3" id="KW-1185">Reference proteome</keyword>
<accession>A0AAW1T8Q3</accession>
<protein>
    <submittedName>
        <fullName evidence="2">Uncharacterized protein</fullName>
    </submittedName>
</protein>
<evidence type="ECO:0000313" key="2">
    <source>
        <dbReference type="EMBL" id="KAK9866126.1"/>
    </source>
</evidence>
<name>A0AAW1T8Q3_9CHLO</name>
<organism evidence="2 3">
    <name type="scientific">Apatococcus fuscideae</name>
    <dbReference type="NCBI Taxonomy" id="2026836"/>
    <lineage>
        <taxon>Eukaryota</taxon>
        <taxon>Viridiplantae</taxon>
        <taxon>Chlorophyta</taxon>
        <taxon>core chlorophytes</taxon>
        <taxon>Trebouxiophyceae</taxon>
        <taxon>Chlorellales</taxon>
        <taxon>Chlorellaceae</taxon>
        <taxon>Apatococcus</taxon>
    </lineage>
</organism>
<dbReference type="EMBL" id="JALJOV010000187">
    <property type="protein sequence ID" value="KAK9866126.1"/>
    <property type="molecule type" value="Genomic_DNA"/>
</dbReference>
<reference evidence="2 3" key="1">
    <citation type="journal article" date="2024" name="Nat. Commun.">
        <title>Phylogenomics reveals the evolutionary origins of lichenization in chlorophyte algae.</title>
        <authorList>
            <person name="Puginier C."/>
            <person name="Libourel C."/>
            <person name="Otte J."/>
            <person name="Skaloud P."/>
            <person name="Haon M."/>
            <person name="Grisel S."/>
            <person name="Petersen M."/>
            <person name="Berrin J.G."/>
            <person name="Delaux P.M."/>
            <person name="Dal Grande F."/>
            <person name="Keller J."/>
        </authorList>
    </citation>
    <scope>NUCLEOTIDE SEQUENCE [LARGE SCALE GENOMIC DNA]</scope>
    <source>
        <strain evidence="2 3">SAG 2523</strain>
    </source>
</reference>
<evidence type="ECO:0000313" key="3">
    <source>
        <dbReference type="Proteomes" id="UP001485043"/>
    </source>
</evidence>
<proteinExistence type="predicted"/>